<dbReference type="InterPro" id="IPR013083">
    <property type="entry name" value="Znf_RING/FYVE/PHD"/>
</dbReference>
<keyword evidence="15" id="KW-1185">Reference proteome</keyword>
<dbReference type="InterPro" id="IPR050690">
    <property type="entry name" value="JHDM1_Histone_Demethylase"/>
</dbReference>
<dbReference type="CDD" id="cd15517">
    <property type="entry name" value="PHD_TCF19_like"/>
    <property type="match status" value="1"/>
</dbReference>
<evidence type="ECO:0000256" key="3">
    <source>
        <dbReference type="ARBA" id="ARBA00022771"/>
    </source>
</evidence>
<evidence type="ECO:0000256" key="4">
    <source>
        <dbReference type="ARBA" id="ARBA00022833"/>
    </source>
</evidence>
<feature type="coiled-coil region" evidence="12">
    <location>
        <begin position="689"/>
        <end position="723"/>
    </location>
</feature>
<dbReference type="InterPro" id="IPR041070">
    <property type="entry name" value="JHD"/>
</dbReference>
<evidence type="ECO:0000256" key="13">
    <source>
        <dbReference type="SAM" id="MobiDB-lite"/>
    </source>
</evidence>
<dbReference type="Pfam" id="PF17811">
    <property type="entry name" value="JHD"/>
    <property type="match status" value="1"/>
</dbReference>
<evidence type="ECO:0000256" key="9">
    <source>
        <dbReference type="ARBA" id="ARBA00023015"/>
    </source>
</evidence>
<dbReference type="InterPro" id="IPR011011">
    <property type="entry name" value="Znf_FYVE_PHD"/>
</dbReference>
<dbReference type="Proteomes" id="UP000005239">
    <property type="component" value="Unassembled WGS sequence"/>
</dbReference>
<sequence>MTKRGDSHQLSTPARAKPAPEPKSSKKKAKTPSKTPVKPRSVDRPNDKRKCRVCHDHHPLRNDFPYEKIDFDRSDVAWLDFIDCEECKSEFHLGCIRLEPFKKMLIATYVCAACEREDRRTTMKTAEELGETTDAIEDVGSQNWIKNFLRPKEFASPPAAASQEEFGLRVIEDGRQFEEEFNKNSTWNCIFLIKSKKDLGIQVPQKPFGMKELIALMGVDTSQWLESVIDVTAQVTTRMLLSTFSELFNLDEGERERVYNILSLEYSKTGLAGIVIPPEIYRTLSLADRYWPLNGESAEKCETKHLDMRPAVERFVLIGMGGSYTDFHIDFGGSSVWYHVFQGQKVFYVAPPTPKNLQIFEGHQNGDQQKTVFLGDRLEGCSRVVIRSGQTLFVPSGWVHAVYTPMDSIVFGGNFLTLQGMQMQIEIQKMDTRLELGNEFGYPYFDTVMFYTALTLSKQLKEHCEKRATGSEDVFPYLDGAVALVEYLKEADKEVTSKKQSPSKFARGLSKKDIVEQLEEAVKMAKENDAAEDQPAINPKKEVNEETEEGMNSDEENMNDTEENTDTEFDPDQEEEDEEDLENKNGHDNKDEKDKKKDLLEDDEEKQPIIVKAGNVLQQNRDQGNDEFKKKIVRSENGATISADRDRPMKRGNADDRENERIKRQRTGGAPVDITRITRTILKKENDDEEDERTRRAIEEEKKAEMERKVAAAQNRMEQLFNNPRPTIQVQLEVPGSLEQDAEYIRIVNNVKVVRAEKAKLRAAIAREKEIEEEQKIADAEVQMARELQEWIEQERNKANQLMEVHVQAFLADQAVIMAADDDLTAAAAGDEGADAIVNQ</sequence>
<dbReference type="Gene3D" id="2.60.120.650">
    <property type="entry name" value="Cupin"/>
    <property type="match status" value="1"/>
</dbReference>
<keyword evidence="4" id="KW-0862">Zinc</keyword>
<feature type="compositionally biased region" description="Acidic residues" evidence="13">
    <location>
        <begin position="545"/>
        <end position="581"/>
    </location>
</feature>
<feature type="compositionally biased region" description="Basic and acidic residues" evidence="13">
    <location>
        <begin position="582"/>
        <end position="599"/>
    </location>
</feature>
<name>A0A2A6BD04_PRIPA</name>
<evidence type="ECO:0000256" key="8">
    <source>
        <dbReference type="ARBA" id="ARBA00023004"/>
    </source>
</evidence>
<dbReference type="InterPro" id="IPR003347">
    <property type="entry name" value="JmjC_dom"/>
</dbReference>
<evidence type="ECO:0000256" key="2">
    <source>
        <dbReference type="ARBA" id="ARBA00022723"/>
    </source>
</evidence>
<evidence type="ECO:0000256" key="12">
    <source>
        <dbReference type="SAM" id="Coils"/>
    </source>
</evidence>
<keyword evidence="3" id="KW-0863">Zinc-finger</keyword>
<feature type="compositionally biased region" description="Basic and acidic residues" evidence="13">
    <location>
        <begin position="40"/>
        <end position="50"/>
    </location>
</feature>
<dbReference type="AlphaFoldDB" id="A0A2A6BD04"/>
<dbReference type="SMART" id="SM00558">
    <property type="entry name" value="JmjC"/>
    <property type="match status" value="1"/>
</dbReference>
<reference evidence="15" key="1">
    <citation type="journal article" date="2008" name="Nat. Genet.">
        <title>The Pristionchus pacificus genome provides a unique perspective on nematode lifestyle and parasitism.</title>
        <authorList>
            <person name="Dieterich C."/>
            <person name="Clifton S.W."/>
            <person name="Schuster L.N."/>
            <person name="Chinwalla A."/>
            <person name="Delehaunty K."/>
            <person name="Dinkelacker I."/>
            <person name="Fulton L."/>
            <person name="Fulton R."/>
            <person name="Godfrey J."/>
            <person name="Minx P."/>
            <person name="Mitreva M."/>
            <person name="Roeseler W."/>
            <person name="Tian H."/>
            <person name="Witte H."/>
            <person name="Yang S.P."/>
            <person name="Wilson R.K."/>
            <person name="Sommer R.J."/>
        </authorList>
    </citation>
    <scope>NUCLEOTIDE SEQUENCE [LARGE SCALE GENOMIC DNA]</scope>
    <source>
        <strain evidence="15">PS312</strain>
    </source>
</reference>
<proteinExistence type="predicted"/>
<dbReference type="GO" id="GO:0051213">
    <property type="term" value="F:dioxygenase activity"/>
    <property type="evidence" value="ECO:0007669"/>
    <property type="project" value="UniProtKB-KW"/>
</dbReference>
<evidence type="ECO:0000256" key="1">
    <source>
        <dbReference type="ARBA" id="ARBA00004123"/>
    </source>
</evidence>
<reference evidence="14" key="2">
    <citation type="submission" date="2022-06" db="UniProtKB">
        <authorList>
            <consortium name="EnsemblMetazoa"/>
        </authorList>
    </citation>
    <scope>IDENTIFICATION</scope>
    <source>
        <strain evidence="14">PS312</strain>
    </source>
</reference>
<dbReference type="PANTHER" id="PTHR23123">
    <property type="entry name" value="PHD/F-BOX CONTAINING PROTEIN"/>
    <property type="match status" value="1"/>
</dbReference>
<keyword evidence="5" id="KW-0156">Chromatin regulator</keyword>
<gene>
    <name evidence="14" type="primary">WBGene00105462</name>
</gene>
<accession>A0A2A6BD04</accession>
<keyword evidence="12" id="KW-0175">Coiled coil</keyword>
<feature type="region of interest" description="Disordered" evidence="13">
    <location>
        <begin position="1"/>
        <end position="50"/>
    </location>
</feature>
<dbReference type="GO" id="GO:0006357">
    <property type="term" value="P:regulation of transcription by RNA polymerase II"/>
    <property type="evidence" value="ECO:0000318"/>
    <property type="project" value="GO_Central"/>
</dbReference>
<keyword evidence="9" id="KW-0805">Transcription regulation</keyword>
<evidence type="ECO:0000256" key="10">
    <source>
        <dbReference type="ARBA" id="ARBA00023163"/>
    </source>
</evidence>
<keyword evidence="10" id="KW-0804">Transcription</keyword>
<dbReference type="OrthoDB" id="5876800at2759"/>
<dbReference type="PROSITE" id="PS01359">
    <property type="entry name" value="ZF_PHD_1"/>
    <property type="match status" value="1"/>
</dbReference>
<dbReference type="EnsemblMetazoa" id="PPA15908.1">
    <property type="protein sequence ID" value="PPA15908.1"/>
    <property type="gene ID" value="WBGene00105462"/>
</dbReference>
<keyword evidence="6" id="KW-0223">Dioxygenase</keyword>
<feature type="compositionally biased region" description="Basic and acidic residues" evidence="13">
    <location>
        <begin position="623"/>
        <end position="634"/>
    </location>
</feature>
<accession>A0A8R1YF05</accession>
<organism evidence="14 15">
    <name type="scientific">Pristionchus pacificus</name>
    <name type="common">Parasitic nematode worm</name>
    <dbReference type="NCBI Taxonomy" id="54126"/>
    <lineage>
        <taxon>Eukaryota</taxon>
        <taxon>Metazoa</taxon>
        <taxon>Ecdysozoa</taxon>
        <taxon>Nematoda</taxon>
        <taxon>Chromadorea</taxon>
        <taxon>Rhabditida</taxon>
        <taxon>Rhabditina</taxon>
        <taxon>Diplogasteromorpha</taxon>
        <taxon>Diplogasteroidea</taxon>
        <taxon>Neodiplogasteridae</taxon>
        <taxon>Pristionchus</taxon>
    </lineage>
</organism>
<dbReference type="GO" id="GO:0008270">
    <property type="term" value="F:zinc ion binding"/>
    <property type="evidence" value="ECO:0007669"/>
    <property type="project" value="UniProtKB-KW"/>
</dbReference>
<keyword evidence="2" id="KW-0479">Metal-binding</keyword>
<feature type="coiled-coil region" evidence="12">
    <location>
        <begin position="754"/>
        <end position="805"/>
    </location>
</feature>
<evidence type="ECO:0000256" key="5">
    <source>
        <dbReference type="ARBA" id="ARBA00022853"/>
    </source>
</evidence>
<dbReference type="SUPFAM" id="SSF57903">
    <property type="entry name" value="FYVE/PHD zinc finger"/>
    <property type="match status" value="1"/>
</dbReference>
<evidence type="ECO:0000313" key="14">
    <source>
        <dbReference type="EnsemblMetazoa" id="PPA15908.1"/>
    </source>
</evidence>
<evidence type="ECO:0000256" key="11">
    <source>
        <dbReference type="ARBA" id="ARBA00023242"/>
    </source>
</evidence>
<evidence type="ECO:0000256" key="6">
    <source>
        <dbReference type="ARBA" id="ARBA00022964"/>
    </source>
</evidence>
<dbReference type="Gene3D" id="3.30.40.10">
    <property type="entry name" value="Zinc/RING finger domain, C3HC4 (zinc finger)"/>
    <property type="match status" value="1"/>
</dbReference>
<keyword evidence="7" id="KW-0560">Oxidoreductase</keyword>
<dbReference type="InterPro" id="IPR019786">
    <property type="entry name" value="Zinc_finger_PHD-type_CS"/>
</dbReference>
<dbReference type="GO" id="GO:0006338">
    <property type="term" value="P:chromatin remodeling"/>
    <property type="evidence" value="ECO:0000318"/>
    <property type="project" value="GO_Central"/>
</dbReference>
<protein>
    <submittedName>
        <fullName evidence="14">Jmjd-1.2</fullName>
    </submittedName>
</protein>
<feature type="compositionally biased region" description="Basic and acidic residues" evidence="13">
    <location>
        <begin position="643"/>
        <end position="662"/>
    </location>
</feature>
<feature type="region of interest" description="Disordered" evidence="13">
    <location>
        <begin position="524"/>
        <end position="671"/>
    </location>
</feature>
<dbReference type="GO" id="GO:0003712">
    <property type="term" value="F:transcription coregulator activity"/>
    <property type="evidence" value="ECO:0000318"/>
    <property type="project" value="GO_Central"/>
</dbReference>
<dbReference type="GO" id="GO:0032452">
    <property type="term" value="F:histone demethylase activity"/>
    <property type="evidence" value="ECO:0000318"/>
    <property type="project" value="GO_Central"/>
</dbReference>
<comment type="subcellular location">
    <subcellularLocation>
        <location evidence="1">Nucleus</location>
    </subcellularLocation>
</comment>
<evidence type="ECO:0000256" key="7">
    <source>
        <dbReference type="ARBA" id="ARBA00023002"/>
    </source>
</evidence>
<keyword evidence="11" id="KW-0539">Nucleus</keyword>
<dbReference type="PROSITE" id="PS51184">
    <property type="entry name" value="JMJC"/>
    <property type="match status" value="1"/>
</dbReference>
<dbReference type="Gene3D" id="1.20.58.1360">
    <property type="match status" value="1"/>
</dbReference>
<evidence type="ECO:0000313" key="15">
    <source>
        <dbReference type="Proteomes" id="UP000005239"/>
    </source>
</evidence>
<dbReference type="Pfam" id="PF02373">
    <property type="entry name" value="JmjC"/>
    <property type="match status" value="1"/>
</dbReference>
<dbReference type="GO" id="GO:0005634">
    <property type="term" value="C:nucleus"/>
    <property type="evidence" value="ECO:0007669"/>
    <property type="project" value="UniProtKB-SubCell"/>
</dbReference>
<dbReference type="SUPFAM" id="SSF51197">
    <property type="entry name" value="Clavaminate synthase-like"/>
    <property type="match status" value="1"/>
</dbReference>
<keyword evidence="8" id="KW-0408">Iron</keyword>